<dbReference type="EMBL" id="FTNO01000007">
    <property type="protein sequence ID" value="SIR91362.1"/>
    <property type="molecule type" value="Genomic_DNA"/>
</dbReference>
<organism evidence="1 2">
    <name type="scientific">Haladaptatus litoreus</name>
    <dbReference type="NCBI Taxonomy" id="553468"/>
    <lineage>
        <taxon>Archaea</taxon>
        <taxon>Methanobacteriati</taxon>
        <taxon>Methanobacteriota</taxon>
        <taxon>Stenosarchaea group</taxon>
        <taxon>Halobacteria</taxon>
        <taxon>Halobacteriales</taxon>
        <taxon>Haladaptataceae</taxon>
        <taxon>Haladaptatus</taxon>
    </lineage>
</organism>
<protein>
    <submittedName>
        <fullName evidence="1">Uncharacterized protein</fullName>
    </submittedName>
</protein>
<name>A0A1N7ETH0_9EURY</name>
<proteinExistence type="predicted"/>
<accession>A0A1N7ETH0</accession>
<evidence type="ECO:0000313" key="1">
    <source>
        <dbReference type="EMBL" id="SIR91362.1"/>
    </source>
</evidence>
<keyword evidence="2" id="KW-1185">Reference proteome</keyword>
<gene>
    <name evidence="1" type="ORF">SAMN05421858_4480</name>
</gene>
<dbReference type="Proteomes" id="UP000186914">
    <property type="component" value="Unassembled WGS sequence"/>
</dbReference>
<dbReference type="AlphaFoldDB" id="A0A1N7ETH0"/>
<sequence>MWSAIGETKAVLDLIEMAVHMQSFDDIRGCRLIQIELLNENGIGLLLGEGVVIRNGTCEGVECFLGEWWQ</sequence>
<evidence type="ECO:0000313" key="2">
    <source>
        <dbReference type="Proteomes" id="UP000186914"/>
    </source>
</evidence>
<reference evidence="2" key="1">
    <citation type="submission" date="2017-01" db="EMBL/GenBank/DDBJ databases">
        <authorList>
            <person name="Varghese N."/>
            <person name="Submissions S."/>
        </authorList>
    </citation>
    <scope>NUCLEOTIDE SEQUENCE [LARGE SCALE GENOMIC DNA]</scope>
    <source>
        <strain evidence="2">CGMCC 1.7737</strain>
    </source>
</reference>